<evidence type="ECO:0000256" key="4">
    <source>
        <dbReference type="PROSITE-ProRule" id="PRU01248"/>
    </source>
</evidence>
<evidence type="ECO:0000313" key="9">
    <source>
        <dbReference type="Proteomes" id="UP000516384"/>
    </source>
</evidence>
<evidence type="ECO:0000256" key="5">
    <source>
        <dbReference type="SAM" id="Coils"/>
    </source>
</evidence>
<feature type="coiled-coil region" evidence="5">
    <location>
        <begin position="6"/>
        <end position="33"/>
    </location>
</feature>
<dbReference type="Pfam" id="PF02899">
    <property type="entry name" value="Phage_int_SAM_1"/>
    <property type="match status" value="1"/>
</dbReference>
<dbReference type="SUPFAM" id="SSF56349">
    <property type="entry name" value="DNA breaking-rejoining enzymes"/>
    <property type="match status" value="1"/>
</dbReference>
<dbReference type="GO" id="GO:0015074">
    <property type="term" value="P:DNA integration"/>
    <property type="evidence" value="ECO:0007669"/>
    <property type="project" value="UniProtKB-KW"/>
</dbReference>
<dbReference type="InterPro" id="IPR013762">
    <property type="entry name" value="Integrase-like_cat_sf"/>
</dbReference>
<reference evidence="8 9" key="1">
    <citation type="submission" date="2020-09" db="EMBL/GenBank/DDBJ databases">
        <title>Characterization of Paenibacillus peoriae strain ZF390 with broad-spectrum antimicrobial activity as a potential biocontrol agent.</title>
        <authorList>
            <person name="Li L."/>
            <person name="Zhao Y."/>
            <person name="Li B."/>
            <person name="Xie X."/>
        </authorList>
    </citation>
    <scope>NUCLEOTIDE SEQUENCE [LARGE SCALE GENOMIC DNA]</scope>
    <source>
        <strain evidence="8 9">ZF390</strain>
    </source>
</reference>
<dbReference type="Proteomes" id="UP000516384">
    <property type="component" value="Chromosome"/>
</dbReference>
<evidence type="ECO:0000256" key="3">
    <source>
        <dbReference type="ARBA" id="ARBA00023172"/>
    </source>
</evidence>
<evidence type="ECO:0000256" key="2">
    <source>
        <dbReference type="ARBA" id="ARBA00023125"/>
    </source>
</evidence>
<evidence type="ECO:0000259" key="6">
    <source>
        <dbReference type="PROSITE" id="PS51898"/>
    </source>
</evidence>
<dbReference type="InterPro" id="IPR010998">
    <property type="entry name" value="Integrase_recombinase_N"/>
</dbReference>
<evidence type="ECO:0000313" key="8">
    <source>
        <dbReference type="EMBL" id="QNR65335.1"/>
    </source>
</evidence>
<dbReference type="PROSITE" id="PS51900">
    <property type="entry name" value="CB"/>
    <property type="match status" value="1"/>
</dbReference>
<dbReference type="CDD" id="cd00799">
    <property type="entry name" value="INT_Cre_C"/>
    <property type="match status" value="1"/>
</dbReference>
<dbReference type="PANTHER" id="PTHR34605">
    <property type="entry name" value="PHAGE_INTEGRASE DOMAIN-CONTAINING PROTEIN"/>
    <property type="match status" value="1"/>
</dbReference>
<protein>
    <submittedName>
        <fullName evidence="8">Site-specific integrase</fullName>
    </submittedName>
</protein>
<keyword evidence="1" id="KW-0229">DNA integration</keyword>
<dbReference type="PROSITE" id="PS51898">
    <property type="entry name" value="TYR_RECOMBINASE"/>
    <property type="match status" value="1"/>
</dbReference>
<dbReference type="Pfam" id="PF00589">
    <property type="entry name" value="Phage_integrase"/>
    <property type="match status" value="1"/>
</dbReference>
<keyword evidence="3" id="KW-0233">DNA recombination</keyword>
<dbReference type="RefSeq" id="WP_190297239.1">
    <property type="nucleotide sequence ID" value="NZ_CP061172.1"/>
</dbReference>
<proteinExistence type="predicted"/>
<dbReference type="EMBL" id="CP061172">
    <property type="protein sequence ID" value="QNR65335.1"/>
    <property type="molecule type" value="Genomic_DNA"/>
</dbReference>
<dbReference type="Gene3D" id="1.10.443.10">
    <property type="entry name" value="Intergrase catalytic core"/>
    <property type="match status" value="1"/>
</dbReference>
<gene>
    <name evidence="8" type="ORF">IAQ67_15675</name>
</gene>
<dbReference type="InterPro" id="IPR011010">
    <property type="entry name" value="DNA_brk_join_enz"/>
</dbReference>
<accession>A0A7H0Y2M7</accession>
<dbReference type="Gene3D" id="1.10.150.130">
    <property type="match status" value="1"/>
</dbReference>
<feature type="domain" description="Tyr recombinase" evidence="6">
    <location>
        <begin position="128"/>
        <end position="321"/>
    </location>
</feature>
<keyword evidence="2 4" id="KW-0238">DNA-binding</keyword>
<dbReference type="InterPro" id="IPR052925">
    <property type="entry name" value="Phage_Integrase-like_Recomb"/>
</dbReference>
<evidence type="ECO:0000256" key="1">
    <source>
        <dbReference type="ARBA" id="ARBA00022908"/>
    </source>
</evidence>
<feature type="domain" description="Core-binding (CB)" evidence="7">
    <location>
        <begin position="18"/>
        <end position="101"/>
    </location>
</feature>
<dbReference type="GO" id="GO:0003677">
    <property type="term" value="F:DNA binding"/>
    <property type="evidence" value="ECO:0007669"/>
    <property type="project" value="UniProtKB-UniRule"/>
</dbReference>
<dbReference type="InterPro" id="IPR044068">
    <property type="entry name" value="CB"/>
</dbReference>
<dbReference type="AlphaFoldDB" id="A0A7H0Y2M7"/>
<keyword evidence="5" id="KW-0175">Coiled coil</keyword>
<sequence length="325" mass="36593">MNSNDITIKNNELDKAEETLKYLLEQKREYISNSRAKNTVKSYKSDWKHFMQWCKHNQLNYLPTNDETYSLYLSSLATRGFKVSTIRRRMSSIAQAHLVAGYPSPTTAHIKVVWAGIKRVHGTIEIGKLPVVVDIVKQMLNELPDKLQGVRDRAILLIGFAGAFRRSELVSLDIESVSVVKEGLIIQVDKSKTDQEGKGESIGIPYGMFEQTCPVRAYINWIQAAGLKSGPVFRSINRHNQVSHTRLSDKSVALIVKRYINAVGLDEKLYSGHSLRAGFATTAAMLGKSERSIMDQTRHRSEAMVRKYIRMGSFFKENAAGNIGL</sequence>
<evidence type="ECO:0000259" key="7">
    <source>
        <dbReference type="PROSITE" id="PS51900"/>
    </source>
</evidence>
<dbReference type="InterPro" id="IPR004107">
    <property type="entry name" value="Integrase_SAM-like_N"/>
</dbReference>
<dbReference type="PANTHER" id="PTHR34605:SF4">
    <property type="entry name" value="DNA ADENINE METHYLTRANSFERASE"/>
    <property type="match status" value="1"/>
</dbReference>
<dbReference type="SUPFAM" id="SSF47823">
    <property type="entry name" value="lambda integrase-like, N-terminal domain"/>
    <property type="match status" value="1"/>
</dbReference>
<dbReference type="InterPro" id="IPR002104">
    <property type="entry name" value="Integrase_catalytic"/>
</dbReference>
<organism evidence="8 9">
    <name type="scientific">Paenibacillus peoriae</name>
    <dbReference type="NCBI Taxonomy" id="59893"/>
    <lineage>
        <taxon>Bacteria</taxon>
        <taxon>Bacillati</taxon>
        <taxon>Bacillota</taxon>
        <taxon>Bacilli</taxon>
        <taxon>Bacillales</taxon>
        <taxon>Paenibacillaceae</taxon>
        <taxon>Paenibacillus</taxon>
    </lineage>
</organism>
<name>A0A7H0Y2M7_9BACL</name>
<dbReference type="GO" id="GO:0006310">
    <property type="term" value="P:DNA recombination"/>
    <property type="evidence" value="ECO:0007669"/>
    <property type="project" value="UniProtKB-KW"/>
</dbReference>